<feature type="coiled-coil region" evidence="1">
    <location>
        <begin position="188"/>
        <end position="215"/>
    </location>
</feature>
<keyword evidence="4" id="KW-1185">Reference proteome</keyword>
<dbReference type="OrthoDB" id="10574540at2759"/>
<evidence type="ECO:0000256" key="2">
    <source>
        <dbReference type="SAM" id="MobiDB-lite"/>
    </source>
</evidence>
<dbReference type="OMA" id="EEKWMEQ"/>
<dbReference type="Gramene" id="ABO99862">
    <property type="protein sequence ID" value="ABO99862"/>
    <property type="gene ID" value="OSTLU_27735"/>
</dbReference>
<organism evidence="3 4">
    <name type="scientific">Ostreococcus lucimarinus (strain CCE9901)</name>
    <dbReference type="NCBI Taxonomy" id="436017"/>
    <lineage>
        <taxon>Eukaryota</taxon>
        <taxon>Viridiplantae</taxon>
        <taxon>Chlorophyta</taxon>
        <taxon>Mamiellophyceae</taxon>
        <taxon>Mamiellales</taxon>
        <taxon>Bathycoccaceae</taxon>
        <taxon>Ostreococcus</taxon>
    </lineage>
</organism>
<evidence type="ECO:0000256" key="1">
    <source>
        <dbReference type="SAM" id="Coils"/>
    </source>
</evidence>
<evidence type="ECO:0000313" key="4">
    <source>
        <dbReference type="Proteomes" id="UP000001568"/>
    </source>
</evidence>
<keyword evidence="1" id="KW-0175">Coiled coil</keyword>
<dbReference type="KEGG" id="olu:OSTLU_27735"/>
<sequence>MPMRAANDGWNRFGARSTYIAGLIETEDGDFDDEEFPTDYRAELEIRLSQIARLEDALKDANARAAVARREENVEAQMSKFRTHLQNVQRELENVKRERDAYKMKWHASSGPAEAKTREARRANQRTMATQTTFDDDEKKKDAEVAPSKKEIRAAEEKWMEQARLFEQKFERQMEISNEYDRKLRDERTRLMRSEARYEARIEELTTKQAELIAELSVRGVGTAPTSEQTVDFSRNQFAEYAKIGAEAATTRAFPDASPIATLHPPSPPMEMFESPSANFDDAETKSDVEVEKISPAKFESAKKLNFAAALDDFSSSDDEDVNRRPMPPPQIPTTNNMQAPTPPLARTSSARKPLRLTVAVAKIVMLGYSQRDAIEALKHVDGNDVHDALAWLERRARTAA</sequence>
<proteinExistence type="predicted"/>
<dbReference type="EMBL" id="CP000595">
    <property type="protein sequence ID" value="ABO99862.1"/>
    <property type="molecule type" value="Genomic_DNA"/>
</dbReference>
<feature type="compositionally biased region" description="Basic and acidic residues" evidence="2">
    <location>
        <begin position="137"/>
        <end position="149"/>
    </location>
</feature>
<feature type="coiled-coil region" evidence="1">
    <location>
        <begin position="44"/>
        <end position="105"/>
    </location>
</feature>
<dbReference type="RefSeq" id="XP_001421569.1">
    <property type="nucleotide sequence ID" value="XM_001421532.1"/>
</dbReference>
<protein>
    <recommendedName>
        <fullName evidence="5">UBA domain-containing protein</fullName>
    </recommendedName>
</protein>
<name>A4S860_OSTLU</name>
<feature type="region of interest" description="Disordered" evidence="2">
    <location>
        <begin position="315"/>
        <end position="351"/>
    </location>
</feature>
<gene>
    <name evidence="3" type="ORF">OSTLU_27735</name>
</gene>
<dbReference type="AlphaFoldDB" id="A4S860"/>
<dbReference type="Proteomes" id="UP000001568">
    <property type="component" value="Chromosome 15"/>
</dbReference>
<dbReference type="GeneID" id="5005607"/>
<evidence type="ECO:0008006" key="5">
    <source>
        <dbReference type="Google" id="ProtNLM"/>
    </source>
</evidence>
<accession>A4S860</accession>
<evidence type="ECO:0000313" key="3">
    <source>
        <dbReference type="EMBL" id="ABO99862.1"/>
    </source>
</evidence>
<dbReference type="HOGENOM" id="CLU_560629_0_0_1"/>
<feature type="region of interest" description="Disordered" evidence="2">
    <location>
        <begin position="106"/>
        <end position="149"/>
    </location>
</feature>
<reference evidence="3 4" key="1">
    <citation type="journal article" date="2007" name="Proc. Natl. Acad. Sci. U.S.A.">
        <title>The tiny eukaryote Ostreococcus provides genomic insights into the paradox of plankton speciation.</title>
        <authorList>
            <person name="Palenik B."/>
            <person name="Grimwood J."/>
            <person name="Aerts A."/>
            <person name="Rouze P."/>
            <person name="Salamov A."/>
            <person name="Putnam N."/>
            <person name="Dupont C."/>
            <person name="Jorgensen R."/>
            <person name="Derelle E."/>
            <person name="Rombauts S."/>
            <person name="Zhou K."/>
            <person name="Otillar R."/>
            <person name="Merchant S.S."/>
            <person name="Podell S."/>
            <person name="Gaasterland T."/>
            <person name="Napoli C."/>
            <person name="Gendler K."/>
            <person name="Manuell A."/>
            <person name="Tai V."/>
            <person name="Vallon O."/>
            <person name="Piganeau G."/>
            <person name="Jancek S."/>
            <person name="Heijde M."/>
            <person name="Jabbari K."/>
            <person name="Bowler C."/>
            <person name="Lohr M."/>
            <person name="Robbens S."/>
            <person name="Werner G."/>
            <person name="Dubchak I."/>
            <person name="Pazour G.J."/>
            <person name="Ren Q."/>
            <person name="Paulsen I."/>
            <person name="Delwiche C."/>
            <person name="Schmutz J."/>
            <person name="Rokhsar D."/>
            <person name="Van de Peer Y."/>
            <person name="Moreau H."/>
            <person name="Grigoriev I.V."/>
        </authorList>
    </citation>
    <scope>NUCLEOTIDE SEQUENCE [LARGE SCALE GENOMIC DNA]</scope>
    <source>
        <strain evidence="3 4">CCE9901</strain>
    </source>
</reference>